<feature type="transmembrane region" description="Helical" evidence="1">
    <location>
        <begin position="177"/>
        <end position="194"/>
    </location>
</feature>
<organism evidence="3">
    <name type="scientific">Bigelowiella natans</name>
    <name type="common">Pedinomonas minutissima</name>
    <name type="synonym">Chlorarachnion sp. (strain CCMP621)</name>
    <dbReference type="NCBI Taxonomy" id="227086"/>
    <lineage>
        <taxon>Eukaryota</taxon>
        <taxon>Sar</taxon>
        <taxon>Rhizaria</taxon>
        <taxon>Cercozoa</taxon>
        <taxon>Chlorarachniophyceae</taxon>
        <taxon>Bigelowiella</taxon>
    </lineage>
</organism>
<name>A0A6T9YIT0_BIGNA</name>
<reference evidence="3" key="1">
    <citation type="submission" date="2021-01" db="EMBL/GenBank/DDBJ databases">
        <authorList>
            <person name="Corre E."/>
            <person name="Pelletier E."/>
            <person name="Niang G."/>
            <person name="Scheremetjew M."/>
            <person name="Finn R."/>
            <person name="Kale V."/>
            <person name="Holt S."/>
            <person name="Cochrane G."/>
            <person name="Meng A."/>
            <person name="Brown T."/>
            <person name="Cohen L."/>
        </authorList>
    </citation>
    <scope>NUCLEOTIDE SEQUENCE</scope>
    <source>
        <strain evidence="3">CCMP1258.1</strain>
    </source>
</reference>
<accession>A0A6T9YIT0</accession>
<evidence type="ECO:0000256" key="2">
    <source>
        <dbReference type="SAM" id="SignalP"/>
    </source>
</evidence>
<keyword evidence="1" id="KW-0472">Membrane</keyword>
<gene>
    <name evidence="3" type="ORF">BIGN1055_LOCUS133</name>
</gene>
<sequence>MGFPPSPAARNFLALLISSSLALCVASSRSAVRIQFEESFPLDEIRNAKSTQMKFERDLVHQLSSVLEISEDAVNVQSVSWRDSAVRLTFSESEIGRTTEEIARELDNHRLDPNSDLWLKSVTSYLDERVPITSVSIVTQSSAIWEDESTFLMENMLPTSAIWDLANIKLGYTKRTLLLAASIVLLGIFYVLCLPKTRFIQVQGTGRSIKISSGDDHGPGQGSPYKDIINFYTVRNRKRYSKDKPPTPRRLDSSL</sequence>
<protein>
    <submittedName>
        <fullName evidence="3">Uncharacterized protein</fullName>
    </submittedName>
</protein>
<evidence type="ECO:0000256" key="1">
    <source>
        <dbReference type="SAM" id="Phobius"/>
    </source>
</evidence>
<evidence type="ECO:0000313" key="3">
    <source>
        <dbReference type="EMBL" id="CAD9576056.1"/>
    </source>
</evidence>
<feature type="chain" id="PRO_5030159862" evidence="2">
    <location>
        <begin position="23"/>
        <end position="255"/>
    </location>
</feature>
<keyword evidence="1" id="KW-1133">Transmembrane helix</keyword>
<keyword evidence="2" id="KW-0732">Signal</keyword>
<proteinExistence type="predicted"/>
<dbReference type="EMBL" id="HBHA01000197">
    <property type="protein sequence ID" value="CAD9576056.1"/>
    <property type="molecule type" value="Transcribed_RNA"/>
</dbReference>
<dbReference type="AlphaFoldDB" id="A0A6T9YIT0"/>
<feature type="signal peptide" evidence="2">
    <location>
        <begin position="1"/>
        <end position="22"/>
    </location>
</feature>
<keyword evidence="1" id="KW-0812">Transmembrane</keyword>